<name>B1I6V4_DESAP</name>
<evidence type="ECO:0000256" key="5">
    <source>
        <dbReference type="ARBA" id="ARBA00023154"/>
    </source>
</evidence>
<keyword evidence="2 6" id="KW-0808">Transferase</keyword>
<accession>B1I6V4</accession>
<reference evidence="7" key="1">
    <citation type="submission" date="2007-10" db="EMBL/GenBank/DDBJ databases">
        <title>Complete sequence of chromosome of Desulforudis audaxviator MP104C.</title>
        <authorList>
            <person name="Copeland A."/>
            <person name="Lucas S."/>
            <person name="Lapidus A."/>
            <person name="Barry K."/>
            <person name="Glavina del Rio T."/>
            <person name="Dalin E."/>
            <person name="Tice H."/>
            <person name="Bruce D."/>
            <person name="Pitluck S."/>
            <person name="Lowry S.R."/>
            <person name="Larimer F."/>
            <person name="Land M.L."/>
            <person name="Hauser L."/>
            <person name="Kyrpides N."/>
            <person name="Ivanova N.N."/>
            <person name="Richardson P."/>
        </authorList>
    </citation>
    <scope>NUCLEOTIDE SEQUENCE [LARGE SCALE GENOMIC DNA]</scope>
    <source>
        <strain evidence="7">MP104C</strain>
    </source>
</reference>
<dbReference type="SUPFAM" id="SSF51161">
    <property type="entry name" value="Trimeric LpxA-like enzymes"/>
    <property type="match status" value="1"/>
</dbReference>
<evidence type="ECO:0000313" key="6">
    <source>
        <dbReference type="EMBL" id="ACA60199.1"/>
    </source>
</evidence>
<keyword evidence="5" id="KW-0457">Lysine biosynthesis</keyword>
<dbReference type="InterPro" id="IPR018357">
    <property type="entry name" value="Hexapep_transf_CS"/>
</dbReference>
<dbReference type="GO" id="GO:0019877">
    <property type="term" value="P:diaminopimelate biosynthetic process"/>
    <property type="evidence" value="ECO:0007669"/>
    <property type="project" value="UniProtKB-KW"/>
</dbReference>
<evidence type="ECO:0000256" key="4">
    <source>
        <dbReference type="ARBA" id="ARBA00022915"/>
    </source>
</evidence>
<dbReference type="Proteomes" id="UP000008544">
    <property type="component" value="Chromosome"/>
</dbReference>
<dbReference type="InterPro" id="IPR011004">
    <property type="entry name" value="Trimer_LpxA-like_sf"/>
</dbReference>
<keyword evidence="3" id="KW-0677">Repeat</keyword>
<dbReference type="GO" id="GO:0009085">
    <property type="term" value="P:lysine biosynthetic process"/>
    <property type="evidence" value="ECO:0007669"/>
    <property type="project" value="UniProtKB-KW"/>
</dbReference>
<organism evidence="6 7">
    <name type="scientific">Desulforudis audaxviator (strain MP104C)</name>
    <dbReference type="NCBI Taxonomy" id="477974"/>
    <lineage>
        <taxon>Bacteria</taxon>
        <taxon>Bacillati</taxon>
        <taxon>Bacillota</taxon>
        <taxon>Clostridia</taxon>
        <taxon>Thermoanaerobacterales</taxon>
        <taxon>Candidatus Desulforudaceae</taxon>
        <taxon>Candidatus Desulforudis</taxon>
    </lineage>
</organism>
<dbReference type="eggNOG" id="COG1043">
    <property type="taxonomic scope" value="Bacteria"/>
</dbReference>
<dbReference type="PROSITE" id="PS00101">
    <property type="entry name" value="HEXAPEP_TRANSFERASES"/>
    <property type="match status" value="1"/>
</dbReference>
<keyword evidence="4" id="KW-0220">Diaminopimelate biosynthesis</keyword>
<dbReference type="EMBL" id="CP000860">
    <property type="protein sequence ID" value="ACA60199.1"/>
    <property type="molecule type" value="Genomic_DNA"/>
</dbReference>
<dbReference type="OrthoDB" id="9782926at2"/>
<keyword evidence="1" id="KW-0028">Amino-acid biosynthesis</keyword>
<proteinExistence type="predicted"/>
<evidence type="ECO:0000256" key="1">
    <source>
        <dbReference type="ARBA" id="ARBA00022605"/>
    </source>
</evidence>
<reference evidence="6 7" key="2">
    <citation type="journal article" date="2008" name="Science">
        <title>Environmental genomics reveals a single-species ecosystem deep within Earth.</title>
        <authorList>
            <person name="Chivian D."/>
            <person name="Brodie E.L."/>
            <person name="Alm E.J."/>
            <person name="Culley D.E."/>
            <person name="Dehal P.S."/>
            <person name="Desantis T.Z."/>
            <person name="Gihring T.M."/>
            <person name="Lapidus A."/>
            <person name="Lin L.H."/>
            <person name="Lowry S.R."/>
            <person name="Moser D.P."/>
            <person name="Richardson P.M."/>
            <person name="Southam G."/>
            <person name="Wanger G."/>
            <person name="Pratt L.M."/>
            <person name="Andersen G.L."/>
            <person name="Hazen T.C."/>
            <person name="Brockman F.J."/>
            <person name="Arkin A.P."/>
            <person name="Onstott T.C."/>
        </authorList>
    </citation>
    <scope>NUCLEOTIDE SEQUENCE [LARGE SCALE GENOMIC DNA]</scope>
    <source>
        <strain evidence="6 7">MP104C</strain>
    </source>
</reference>
<evidence type="ECO:0000313" key="7">
    <source>
        <dbReference type="Proteomes" id="UP000008544"/>
    </source>
</evidence>
<dbReference type="RefSeq" id="WP_012302780.1">
    <property type="nucleotide sequence ID" value="NC_010424.1"/>
</dbReference>
<gene>
    <name evidence="6" type="ordered locus">Daud_1700</name>
</gene>
<dbReference type="HOGENOM" id="CLU_051638_9_0_9"/>
<dbReference type="PANTHER" id="PTHR43300">
    <property type="entry name" value="ACETYLTRANSFERASE"/>
    <property type="match status" value="1"/>
</dbReference>
<dbReference type="InterPro" id="IPR050179">
    <property type="entry name" value="Trans_hexapeptide_repeat"/>
</dbReference>
<dbReference type="Gene3D" id="2.160.10.10">
    <property type="entry name" value="Hexapeptide repeat proteins"/>
    <property type="match status" value="2"/>
</dbReference>
<sequence>MHRVNIHPTAIVETSSLGDNVTVHAFAVVRDGATLGNNVVIHPYVVIESGVILGDNVEVFPGAYVGKVPKGAGVLARTPRFEPFVQIGANCSIGPHVVIYYDIKIGENTLIGDGASIRELCRIGSRCVVGRHVTLNYNTSVGDDIKIMDHSWLAGNMRVGNRVFISGGVLTANDNMMGKHGYQEERIVGPSICDDAVIGAGAILLPGVVIGEEAIVGAGAVVTRDVPPRTVVMGIPARARISLEGE</sequence>
<dbReference type="PANTHER" id="PTHR43300:SF10">
    <property type="entry name" value="2,3,4,5-TETRAHYDROPYRIDINE-2,6-DICARBOXYLATE N-ACETYLTRANSFERASE"/>
    <property type="match status" value="1"/>
</dbReference>
<dbReference type="InterPro" id="IPR001451">
    <property type="entry name" value="Hexapep"/>
</dbReference>
<dbReference type="CDD" id="cd03358">
    <property type="entry name" value="LbH_WxcM_N_like"/>
    <property type="match status" value="1"/>
</dbReference>
<protein>
    <submittedName>
        <fullName evidence="6">Transferase hexapeptide repeat containing protein</fullName>
    </submittedName>
</protein>
<dbReference type="Pfam" id="PF00132">
    <property type="entry name" value="Hexapep"/>
    <property type="match status" value="3"/>
</dbReference>
<dbReference type="STRING" id="477974.Daud_1700"/>
<evidence type="ECO:0000256" key="2">
    <source>
        <dbReference type="ARBA" id="ARBA00022679"/>
    </source>
</evidence>
<keyword evidence="7" id="KW-1185">Reference proteome</keyword>
<dbReference type="AlphaFoldDB" id="B1I6V4"/>
<evidence type="ECO:0000256" key="3">
    <source>
        <dbReference type="ARBA" id="ARBA00022737"/>
    </source>
</evidence>
<dbReference type="KEGG" id="dau:Daud_1700"/>
<dbReference type="GO" id="GO:0016740">
    <property type="term" value="F:transferase activity"/>
    <property type="evidence" value="ECO:0007669"/>
    <property type="project" value="UniProtKB-KW"/>
</dbReference>